<name>A0ABY0VB25_9ACTO</name>
<evidence type="ECO:0000313" key="3">
    <source>
        <dbReference type="EMBL" id="SDU04674.1"/>
    </source>
</evidence>
<dbReference type="EMBL" id="LT629792">
    <property type="protein sequence ID" value="SDU04674.1"/>
    <property type="molecule type" value="Genomic_DNA"/>
</dbReference>
<evidence type="ECO:0000256" key="1">
    <source>
        <dbReference type="SAM" id="SignalP"/>
    </source>
</evidence>
<gene>
    <name evidence="3" type="ORF">SAMN04489714_1833</name>
</gene>
<dbReference type="RefSeq" id="WP_058237331.1">
    <property type="nucleotide sequence ID" value="NZ_LT629792.1"/>
</dbReference>
<organism evidence="3 4">
    <name type="scientific">Schaalia radingae</name>
    <dbReference type="NCBI Taxonomy" id="131110"/>
    <lineage>
        <taxon>Bacteria</taxon>
        <taxon>Bacillati</taxon>
        <taxon>Actinomycetota</taxon>
        <taxon>Actinomycetes</taxon>
        <taxon>Actinomycetales</taxon>
        <taxon>Actinomycetaceae</taxon>
        <taxon>Schaalia</taxon>
    </lineage>
</organism>
<reference evidence="3 4" key="1">
    <citation type="submission" date="2016-10" db="EMBL/GenBank/DDBJ databases">
        <authorList>
            <person name="Varghese N."/>
            <person name="Submissions S."/>
        </authorList>
    </citation>
    <scope>NUCLEOTIDE SEQUENCE [LARGE SCALE GENOMIC DNA]</scope>
    <source>
        <strain evidence="3 4">DSM 9169</strain>
    </source>
</reference>
<keyword evidence="1" id="KW-0732">Signal</keyword>
<feature type="domain" description="Septum formation-related" evidence="2">
    <location>
        <begin position="54"/>
        <end position="147"/>
    </location>
</feature>
<keyword evidence="4" id="KW-1185">Reference proteome</keyword>
<sequence>MLNFQDLSSSHRPTSRTVCAALSACGFAVAASMLAGCSFLGSGNDTSAFDLKVGQCIEAPPEDEIVESLPVVECSEPHVGEVMYDYEIDAPEYSESLSDEATVECAKHFEEYVGVPLEASQLDVAPLSPSEDSWKEGDRVVSCLIFHETGQTLNQSVRDSKM</sequence>
<protein>
    <submittedName>
        <fullName evidence="3">Septum formation</fullName>
    </submittedName>
</protein>
<dbReference type="Pfam" id="PF13845">
    <property type="entry name" value="Septum_form"/>
    <property type="match status" value="1"/>
</dbReference>
<feature type="chain" id="PRO_5045305653" evidence="1">
    <location>
        <begin position="31"/>
        <end position="162"/>
    </location>
</feature>
<proteinExistence type="predicted"/>
<feature type="signal peptide" evidence="1">
    <location>
        <begin position="1"/>
        <end position="30"/>
    </location>
</feature>
<evidence type="ECO:0000259" key="2">
    <source>
        <dbReference type="Pfam" id="PF13845"/>
    </source>
</evidence>
<dbReference type="Proteomes" id="UP000198976">
    <property type="component" value="Chromosome I"/>
</dbReference>
<dbReference type="InterPro" id="IPR026004">
    <property type="entry name" value="Septum_form"/>
</dbReference>
<accession>A0ABY0VB25</accession>
<evidence type="ECO:0000313" key="4">
    <source>
        <dbReference type="Proteomes" id="UP000198976"/>
    </source>
</evidence>